<dbReference type="OrthoDB" id="10261918at2759"/>
<dbReference type="GeneID" id="15807693"/>
<feature type="coiled-coil region" evidence="8">
    <location>
        <begin position="15"/>
        <end position="52"/>
    </location>
</feature>
<evidence type="ECO:0000259" key="10">
    <source>
        <dbReference type="Pfam" id="PF08799"/>
    </source>
</evidence>
<organism evidence="11 12">
    <name type="scientific">Theileria equi strain WA</name>
    <dbReference type="NCBI Taxonomy" id="1537102"/>
    <lineage>
        <taxon>Eukaryota</taxon>
        <taxon>Sar</taxon>
        <taxon>Alveolata</taxon>
        <taxon>Apicomplexa</taxon>
        <taxon>Aconoidasida</taxon>
        <taxon>Piroplasmida</taxon>
        <taxon>Theileriidae</taxon>
        <taxon>Theileria</taxon>
    </lineage>
</organism>
<sequence length="333" mass="39325">MDKLFSAINQKKQSLRDLKGDHKRWIHRAEEVEKQKLDAKRDIEQRNEAKRKCLDERLQKLETFYNVSTQNKSDSDESLKKPSDISTYELIRRLRKLRQPAIIFGETYEERCERFYQNEIEVEKVESSQNIYVDTMMGRHNDITSKYISKKGSKIYDFFEDYKDLPKDSKHYRIFNWVVEMLKMWEDELTNTRDKLIEKGDTLGAKRKEAMLVQTKKDIKPLLKLLKSQKLEIDTLDKLFRIVECCEMGEYKDAHDAYMLLAIGNAAWPMGVTMVGIHERAGRSKIFTSEVAHILNDETTRKYIQMFKRLISFSQSKCATDPSKQVQISTIHI</sequence>
<dbReference type="Proteomes" id="UP000031512">
    <property type="component" value="Unassembled WGS sequence"/>
</dbReference>
<dbReference type="SUPFAM" id="SSF47938">
    <property type="entry name" value="Functional domain of the splicing factor Prp18"/>
    <property type="match status" value="1"/>
</dbReference>
<feature type="domain" description="Pre-mRNA processing factor 4 (PRP4)-like" evidence="10">
    <location>
        <begin position="91"/>
        <end position="115"/>
    </location>
</feature>
<evidence type="ECO:0000313" key="12">
    <source>
        <dbReference type="Proteomes" id="UP000031512"/>
    </source>
</evidence>
<gene>
    <name evidence="11" type="ORF">BEWA_042860</name>
</gene>
<evidence type="ECO:0000313" key="11">
    <source>
        <dbReference type="EMBL" id="EKX74245.1"/>
    </source>
</evidence>
<comment type="similarity">
    <text evidence="2">Belongs to the PRP18 family.</text>
</comment>
<evidence type="ECO:0000256" key="4">
    <source>
        <dbReference type="ARBA" id="ARBA00022664"/>
    </source>
</evidence>
<dbReference type="GO" id="GO:0071021">
    <property type="term" value="C:U2-type post-spliceosomal complex"/>
    <property type="evidence" value="ECO:0007669"/>
    <property type="project" value="TreeGrafter"/>
</dbReference>
<dbReference type="STRING" id="1537102.L1LG68"/>
<evidence type="ECO:0000256" key="2">
    <source>
        <dbReference type="ARBA" id="ARBA00008137"/>
    </source>
</evidence>
<accession>L1LG68</accession>
<dbReference type="VEuPathDB" id="PiroplasmaDB:BEWA_042860"/>
<evidence type="ECO:0000256" key="8">
    <source>
        <dbReference type="SAM" id="Coils"/>
    </source>
</evidence>
<dbReference type="Gene3D" id="4.10.280.110">
    <property type="entry name" value="Pre-mRNA processing factor 4 domain"/>
    <property type="match status" value="1"/>
</dbReference>
<dbReference type="SUPFAM" id="SSF158230">
    <property type="entry name" value="PRP4-like"/>
    <property type="match status" value="1"/>
</dbReference>
<dbReference type="GO" id="GO:0000350">
    <property type="term" value="P:generation of catalytic spliceosome for second transesterification step"/>
    <property type="evidence" value="ECO:0007669"/>
    <property type="project" value="TreeGrafter"/>
</dbReference>
<dbReference type="PANTHER" id="PTHR13007:SF19">
    <property type="entry name" value="PRE-MRNA-SPLICING FACTOR 18"/>
    <property type="match status" value="1"/>
</dbReference>
<protein>
    <recommendedName>
        <fullName evidence="3">Pre-mRNA-splicing factor 18</fullName>
    </recommendedName>
</protein>
<dbReference type="KEGG" id="beq:BEWA_042860"/>
<dbReference type="EMBL" id="ACOU01000002">
    <property type="protein sequence ID" value="EKX74245.1"/>
    <property type="molecule type" value="Genomic_DNA"/>
</dbReference>
<feature type="domain" description="Prp18" evidence="9">
    <location>
        <begin position="177"/>
        <end position="318"/>
    </location>
</feature>
<evidence type="ECO:0000256" key="5">
    <source>
        <dbReference type="ARBA" id="ARBA00022728"/>
    </source>
</evidence>
<evidence type="ECO:0000256" key="6">
    <source>
        <dbReference type="ARBA" id="ARBA00023187"/>
    </source>
</evidence>
<dbReference type="InterPro" id="IPR014906">
    <property type="entry name" value="PRP4-like"/>
</dbReference>
<keyword evidence="8" id="KW-0175">Coiled coil</keyword>
<dbReference type="InterPro" id="IPR039979">
    <property type="entry name" value="PRPF18"/>
</dbReference>
<comment type="subcellular location">
    <subcellularLocation>
        <location evidence="1">Nucleus</location>
    </subcellularLocation>
</comment>
<dbReference type="GO" id="GO:0046540">
    <property type="term" value="C:U4/U6 x U5 tri-snRNP complex"/>
    <property type="evidence" value="ECO:0007669"/>
    <property type="project" value="TreeGrafter"/>
</dbReference>
<keyword evidence="4" id="KW-0507">mRNA processing</keyword>
<dbReference type="eggNOG" id="KOG2808">
    <property type="taxonomic scope" value="Eukaryota"/>
</dbReference>
<evidence type="ECO:0000256" key="3">
    <source>
        <dbReference type="ARBA" id="ARBA00018242"/>
    </source>
</evidence>
<evidence type="ECO:0000259" key="9">
    <source>
        <dbReference type="Pfam" id="PF02840"/>
    </source>
</evidence>
<reference evidence="11 12" key="1">
    <citation type="journal article" date="2012" name="BMC Genomics">
        <title>Comparative genomic analysis and phylogenetic position of Theileria equi.</title>
        <authorList>
            <person name="Kappmeyer L.S."/>
            <person name="Thiagarajan M."/>
            <person name="Herndon D.R."/>
            <person name="Ramsay J.D."/>
            <person name="Caler E."/>
            <person name="Djikeng A."/>
            <person name="Gillespie J.J."/>
            <person name="Lau A.O."/>
            <person name="Roalson E.H."/>
            <person name="Silva J.C."/>
            <person name="Silva M.G."/>
            <person name="Suarez C.E."/>
            <person name="Ueti M.W."/>
            <person name="Nene V.M."/>
            <person name="Mealey R.H."/>
            <person name="Knowles D.P."/>
            <person name="Brayton K.A."/>
        </authorList>
    </citation>
    <scope>NUCLEOTIDE SEQUENCE [LARGE SCALE GENOMIC DNA]</scope>
    <source>
        <strain evidence="11 12">WA</strain>
    </source>
</reference>
<keyword evidence="7" id="KW-0539">Nucleus</keyword>
<keyword evidence="12" id="KW-1185">Reference proteome</keyword>
<evidence type="ECO:0000256" key="1">
    <source>
        <dbReference type="ARBA" id="ARBA00004123"/>
    </source>
</evidence>
<proteinExistence type="inferred from homology"/>
<dbReference type="AlphaFoldDB" id="L1LG68"/>
<keyword evidence="6" id="KW-0508">mRNA splicing</keyword>
<dbReference type="GO" id="GO:0005682">
    <property type="term" value="C:U5 snRNP"/>
    <property type="evidence" value="ECO:0007669"/>
    <property type="project" value="TreeGrafter"/>
</dbReference>
<dbReference type="PANTHER" id="PTHR13007">
    <property type="entry name" value="PRE-MRNA SPLICING FACTOR-RELATED"/>
    <property type="match status" value="1"/>
</dbReference>
<name>L1LG68_THEEQ</name>
<evidence type="ECO:0000256" key="7">
    <source>
        <dbReference type="ARBA" id="ARBA00023242"/>
    </source>
</evidence>
<dbReference type="Gene3D" id="1.20.940.10">
    <property type="entry name" value="Functional domain of the splicing factor Prp18"/>
    <property type="match status" value="1"/>
</dbReference>
<keyword evidence="5" id="KW-0747">Spliceosome</keyword>
<comment type="caution">
    <text evidence="11">The sequence shown here is derived from an EMBL/GenBank/DDBJ whole genome shotgun (WGS) entry which is preliminary data.</text>
</comment>
<dbReference type="Pfam" id="PF08799">
    <property type="entry name" value="PRP4"/>
    <property type="match status" value="1"/>
</dbReference>
<dbReference type="RefSeq" id="XP_004833697.1">
    <property type="nucleotide sequence ID" value="XM_004833640.1"/>
</dbReference>
<dbReference type="Pfam" id="PF02840">
    <property type="entry name" value="Prp18"/>
    <property type="match status" value="1"/>
</dbReference>
<dbReference type="InterPro" id="IPR036285">
    <property type="entry name" value="PRP4-like_sf"/>
</dbReference>
<dbReference type="InterPro" id="IPR004098">
    <property type="entry name" value="Prp18"/>
</dbReference>